<reference evidence="4" key="1">
    <citation type="submission" date="2025-08" db="UniProtKB">
        <authorList>
            <consortium name="RefSeq"/>
        </authorList>
    </citation>
    <scope>IDENTIFICATION</scope>
    <source>
        <tissue evidence="4">Whole Larva</tissue>
    </source>
</reference>
<dbReference type="RefSeq" id="XP_017770464.1">
    <property type="nucleotide sequence ID" value="XM_017914975.1"/>
</dbReference>
<evidence type="ECO:0000313" key="3">
    <source>
        <dbReference type="Proteomes" id="UP000695000"/>
    </source>
</evidence>
<keyword evidence="1" id="KW-0812">Transmembrane</keyword>
<dbReference type="PANTHER" id="PTHR31650">
    <property type="entry name" value="O-ACYLTRANSFERASE (WSD1-LIKE) FAMILY PROTEIN"/>
    <property type="match status" value="1"/>
</dbReference>
<evidence type="ECO:0000313" key="4">
    <source>
        <dbReference type="RefSeq" id="XP_017770464.1"/>
    </source>
</evidence>
<accession>A0ABM1M7B4</accession>
<feature type="domain" description="O-acyltransferase WSD1 C-terminal" evidence="2">
    <location>
        <begin position="510"/>
        <end position="653"/>
    </location>
</feature>
<dbReference type="GeneID" id="108558153"/>
<gene>
    <name evidence="4" type="primary">LOC108558153</name>
</gene>
<protein>
    <submittedName>
        <fullName evidence="4">Uncharacterized protein LOC108558153</fullName>
    </submittedName>
</protein>
<feature type="transmembrane region" description="Helical" evidence="1">
    <location>
        <begin position="7"/>
        <end position="32"/>
    </location>
</feature>
<dbReference type="InterPro" id="IPR009721">
    <property type="entry name" value="O-acyltransferase_WSD1_C"/>
</dbReference>
<dbReference type="PANTHER" id="PTHR31650:SF23">
    <property type="entry name" value="GH11223P"/>
    <property type="match status" value="1"/>
</dbReference>
<evidence type="ECO:0000256" key="1">
    <source>
        <dbReference type="SAM" id="Phobius"/>
    </source>
</evidence>
<keyword evidence="1" id="KW-0472">Membrane</keyword>
<keyword evidence="3" id="KW-1185">Reference proteome</keyword>
<organism evidence="3 4">
    <name type="scientific">Nicrophorus vespilloides</name>
    <name type="common">Boreal carrion beetle</name>
    <dbReference type="NCBI Taxonomy" id="110193"/>
    <lineage>
        <taxon>Eukaryota</taxon>
        <taxon>Metazoa</taxon>
        <taxon>Ecdysozoa</taxon>
        <taxon>Arthropoda</taxon>
        <taxon>Hexapoda</taxon>
        <taxon>Insecta</taxon>
        <taxon>Pterygota</taxon>
        <taxon>Neoptera</taxon>
        <taxon>Endopterygota</taxon>
        <taxon>Coleoptera</taxon>
        <taxon>Polyphaga</taxon>
        <taxon>Staphyliniformia</taxon>
        <taxon>Silphidae</taxon>
        <taxon>Nicrophorinae</taxon>
        <taxon>Nicrophorus</taxon>
    </lineage>
</organism>
<dbReference type="Pfam" id="PF06974">
    <property type="entry name" value="WS_DGAT_C"/>
    <property type="match status" value="1"/>
</dbReference>
<evidence type="ECO:0000259" key="2">
    <source>
        <dbReference type="Pfam" id="PF06974"/>
    </source>
</evidence>
<keyword evidence="1" id="KW-1133">Transmembrane helix</keyword>
<sequence>MATKREFIYTTLVFLLTATCLAPLIFFIYLAIQVVRYFWYSFVCFMHPEVQVIKETSLRSLVDTQRNQGIIAVLQTIKGEPNYEAVKRHLENLIERTDKFGNLVFPNLRQCLVKKYGLHAWQECQFQLDQHLIIAPNTFRGRILSNYNIQECVSETVSKYIPVGISPWQLVIIPSTAHQHYILLKIHHMLLTDTLGVAEMFPLSPVTRTNILPSKSILRNVFKTPEYISTLMERLLEDFNNLWNEFIATYDPLERPELTKSTPNLVYFTAATAISMVSAWKEFKKNYKIIKSDLISQLRFLYYLIKKEFARRSIGAYYLLKSVYETFHPRTILALAMKFSWRFFLAFTIRIPKRFYDELRALHSCLTLQYCGYPNTTVGFIYNYVPLFYHSLKEALYYLSFVVQTPKNVYEELTSSKDSIETVTLCGRKMVSWSDPVDSDFISKLAQKLGVSETEILLTLMSVGIARYLKQVKDLSPKTISVTARNIHSDYIFCPGRKCETIGGVMCIDLPIPVNSNKGDILDHLAVIRKNVQRSLDTQKVTYLLSILQTRYATISKLLPSTLVGVFLRGLSLKYSVSFTELTATQPNISQKTNWGQEIISSIYWTPPQANISISLCVNQFGNQTVLGVMCDAQIAPHHPALARGFPKDLSELANVAGLQM</sequence>
<name>A0ABM1M7B4_NICVS</name>
<dbReference type="InterPro" id="IPR045034">
    <property type="entry name" value="O-acyltransferase_WSD1-like"/>
</dbReference>
<proteinExistence type="predicted"/>
<dbReference type="Proteomes" id="UP000695000">
    <property type="component" value="Unplaced"/>
</dbReference>